<dbReference type="SUPFAM" id="SSF81296">
    <property type="entry name" value="E set domains"/>
    <property type="match status" value="1"/>
</dbReference>
<dbReference type="InterPro" id="IPR003172">
    <property type="entry name" value="ML_dom"/>
</dbReference>
<organism evidence="3 4">
    <name type="scientific">Funneliformis geosporum</name>
    <dbReference type="NCBI Taxonomy" id="1117311"/>
    <lineage>
        <taxon>Eukaryota</taxon>
        <taxon>Fungi</taxon>
        <taxon>Fungi incertae sedis</taxon>
        <taxon>Mucoromycota</taxon>
        <taxon>Glomeromycotina</taxon>
        <taxon>Glomeromycetes</taxon>
        <taxon>Glomerales</taxon>
        <taxon>Glomeraceae</taxon>
        <taxon>Funneliformis</taxon>
    </lineage>
</organism>
<gene>
    <name evidence="3" type="ORF">FWILDA_LOCUS8452</name>
</gene>
<dbReference type="InterPro" id="IPR014756">
    <property type="entry name" value="Ig_E-set"/>
</dbReference>
<evidence type="ECO:0000313" key="3">
    <source>
        <dbReference type="EMBL" id="CAI2178173.1"/>
    </source>
</evidence>
<dbReference type="Pfam" id="PF02221">
    <property type="entry name" value="E1_DerP2_DerF2"/>
    <property type="match status" value="1"/>
</dbReference>
<reference evidence="3" key="1">
    <citation type="submission" date="2022-08" db="EMBL/GenBank/DDBJ databases">
        <authorList>
            <person name="Kallberg Y."/>
            <person name="Tangrot J."/>
            <person name="Rosling A."/>
        </authorList>
    </citation>
    <scope>NUCLEOTIDE SEQUENCE</scope>
    <source>
        <strain evidence="3">Wild A</strain>
    </source>
</reference>
<dbReference type="EMBL" id="CAMKVN010001806">
    <property type="protein sequence ID" value="CAI2178173.1"/>
    <property type="molecule type" value="Genomic_DNA"/>
</dbReference>
<dbReference type="Proteomes" id="UP001153678">
    <property type="component" value="Unassembled WGS sequence"/>
</dbReference>
<evidence type="ECO:0000256" key="1">
    <source>
        <dbReference type="ARBA" id="ARBA00016056"/>
    </source>
</evidence>
<dbReference type="AlphaFoldDB" id="A0A9W4X0V6"/>
<name>A0A9W4X0V6_9GLOM</name>
<feature type="non-terminal residue" evidence="3">
    <location>
        <position position="142"/>
    </location>
</feature>
<evidence type="ECO:0000313" key="4">
    <source>
        <dbReference type="Proteomes" id="UP001153678"/>
    </source>
</evidence>
<comment type="caution">
    <text evidence="3">The sequence shown here is derived from an EMBL/GenBank/DDBJ whole genome shotgun (WGS) entry which is preliminary data.</text>
</comment>
<sequence length="142" mass="15166">MLSLVNAFPPLLQKRTALFVQCPPAQGTTTLPTLISVTLNPDPVVPGKINKFTVSGILDSDITEKNPLIVFYADPTTGSAISERYYGHVCEETGCSIEAKTPFSTSVDIPTPQNLPSPFGISVYIVDTESRAFLGCAYAIVG</sequence>
<keyword evidence="4" id="KW-1185">Reference proteome</keyword>
<evidence type="ECO:0000259" key="2">
    <source>
        <dbReference type="Pfam" id="PF02221"/>
    </source>
</evidence>
<accession>A0A9W4X0V6</accession>
<feature type="domain" description="MD-2-related lipid-recognition" evidence="2">
    <location>
        <begin position="19"/>
        <end position="136"/>
    </location>
</feature>
<protein>
    <recommendedName>
        <fullName evidence="1">Phosphatidylglycerol/phosphatidylinositol transfer protein</fullName>
    </recommendedName>
</protein>
<dbReference type="OrthoDB" id="2392981at2759"/>
<proteinExistence type="predicted"/>